<feature type="region of interest" description="Disordered" evidence="1">
    <location>
        <begin position="1"/>
        <end position="25"/>
    </location>
</feature>
<dbReference type="RefSeq" id="WP_292708259.1">
    <property type="nucleotide sequence ID" value="NZ_BAAAUO010000002.1"/>
</dbReference>
<dbReference type="Gene3D" id="2.120.10.30">
    <property type="entry name" value="TolB, C-terminal domain"/>
    <property type="match status" value="3"/>
</dbReference>
<sequence length="664" mass="67056">MTLMRNVVRHVQPHPTASTDSEGAHTAGRRVIGAVAVVMASVLALAGCWAPADPDGEGSAVSGSVVPVVDGAAVSGWDVSAWSAGAEGEPASQIGSASSDRDGDFVVDLGSVSRDDELVYVLATAPGGDDATMSATFAAIVPADATGVVLNERTTIAAGYALAQFTGRNGVEGSAPGLPNAAAMYANLVDAETGDYGAVLTSAPNGTQTEALPTFTSLTNILSACVLDTDACRALADAASARSDERPVDTFRAFAQIARDPSAAASALYDLSLSVAGDRPGLMAAPAAWTLALRFDGDGQTLDGPGNFAIDPDGNIWVNNNYEYGADPQDPTCGSDLLMKFAPNGEMVGKYTGGGLSGSGFGIAFDPSGQLWVSNFGFAGEGCTEQPTHNSVSLFSIEGEPLSPAGTGFTAGELAWPQGMDITAAGDVWNANCQTGTVTVYPGGDPEKAMTLDAGLDQAFGVVDTGTHVVVSGIASSSVAVFNYDGTLVGGAPLSGDEFVLPMGVAADPHGNVWVANSGSTTLPCPTRPISSGPAGSIALIDGDGQTVSGPFAGGGITRPWGITTDGNGNVFVANFSDQRVSAFCGTSTETCPGDLSTGDPISPDAGYAFDGLVRNTGLIVDPSGNLWIANNWETVPLQTNPGGHQIVAFVGLAAPVEVPPFTS</sequence>
<name>A0ABU7V7C7_9MICO</name>
<gene>
    <name evidence="2" type="ORF">V2V91_05880</name>
</gene>
<dbReference type="PANTHER" id="PTHR24104">
    <property type="entry name" value="E3 UBIQUITIN-PROTEIN LIGASE NHLRC1-RELATED"/>
    <property type="match status" value="1"/>
</dbReference>
<dbReference type="InterPro" id="IPR011042">
    <property type="entry name" value="6-blade_b-propeller_TolB-like"/>
</dbReference>
<evidence type="ECO:0000313" key="3">
    <source>
        <dbReference type="Proteomes" id="UP001351900"/>
    </source>
</evidence>
<dbReference type="SUPFAM" id="SSF63825">
    <property type="entry name" value="YWTD domain"/>
    <property type="match status" value="1"/>
</dbReference>
<accession>A0ABU7V7C7</accession>
<dbReference type="PANTHER" id="PTHR24104:SF25">
    <property type="entry name" value="PROTEIN LIN-41"/>
    <property type="match status" value="1"/>
</dbReference>
<evidence type="ECO:0000313" key="2">
    <source>
        <dbReference type="EMBL" id="MEF2254667.1"/>
    </source>
</evidence>
<protein>
    <submittedName>
        <fullName evidence="2">NHL repeat-containing protein</fullName>
    </submittedName>
</protein>
<comment type="caution">
    <text evidence="2">The sequence shown here is derived from an EMBL/GenBank/DDBJ whole genome shotgun (WGS) entry which is preliminary data.</text>
</comment>
<evidence type="ECO:0000256" key="1">
    <source>
        <dbReference type="SAM" id="MobiDB-lite"/>
    </source>
</evidence>
<dbReference type="Proteomes" id="UP001351900">
    <property type="component" value="Unassembled WGS sequence"/>
</dbReference>
<dbReference type="InterPro" id="IPR050952">
    <property type="entry name" value="TRIM-NHL_E3_ligases"/>
</dbReference>
<dbReference type="SUPFAM" id="SSF63829">
    <property type="entry name" value="Calcium-dependent phosphotriesterase"/>
    <property type="match status" value="1"/>
</dbReference>
<organism evidence="2 3">
    <name type="scientific">Microbacterium schleiferi</name>
    <dbReference type="NCBI Taxonomy" id="69362"/>
    <lineage>
        <taxon>Bacteria</taxon>
        <taxon>Bacillati</taxon>
        <taxon>Actinomycetota</taxon>
        <taxon>Actinomycetes</taxon>
        <taxon>Micrococcales</taxon>
        <taxon>Microbacteriaceae</taxon>
        <taxon>Microbacterium</taxon>
    </lineage>
</organism>
<keyword evidence="3" id="KW-1185">Reference proteome</keyword>
<dbReference type="EMBL" id="JAZHOV010000003">
    <property type="protein sequence ID" value="MEF2254667.1"/>
    <property type="molecule type" value="Genomic_DNA"/>
</dbReference>
<proteinExistence type="predicted"/>
<reference evidence="2 3" key="1">
    <citation type="submission" date="2024-01" db="EMBL/GenBank/DDBJ databases">
        <title>the genome sequence of strain Microbacterium schleiferi NBRC 15075.</title>
        <authorList>
            <person name="Ding Y."/>
            <person name="Zhang G."/>
        </authorList>
    </citation>
    <scope>NUCLEOTIDE SEQUENCE [LARGE SCALE GENOMIC DNA]</scope>
    <source>
        <strain evidence="2 3">NBRC 15075</strain>
    </source>
</reference>
<dbReference type="CDD" id="cd05819">
    <property type="entry name" value="NHL"/>
    <property type="match status" value="1"/>
</dbReference>